<dbReference type="EMBL" id="DSYQ01000003">
    <property type="protein sequence ID" value="HGT70781.1"/>
    <property type="molecule type" value="Genomic_DNA"/>
</dbReference>
<protein>
    <submittedName>
        <fullName evidence="1">Uncharacterized protein</fullName>
    </submittedName>
</protein>
<comment type="caution">
    <text evidence="1">The sequence shown here is derived from an EMBL/GenBank/DDBJ whole genome shotgun (WGS) entry which is preliminary data.</text>
</comment>
<name>A0A7C4R599_UNCC3</name>
<evidence type="ECO:0000313" key="1">
    <source>
        <dbReference type="EMBL" id="HGT70781.1"/>
    </source>
</evidence>
<reference evidence="1" key="1">
    <citation type="journal article" date="2020" name="mSystems">
        <title>Genome- and Community-Level Interaction Insights into Carbon Utilization and Element Cycling Functions of Hydrothermarchaeota in Hydrothermal Sediment.</title>
        <authorList>
            <person name="Zhou Z."/>
            <person name="Liu Y."/>
            <person name="Xu W."/>
            <person name="Pan J."/>
            <person name="Luo Z.H."/>
            <person name="Li M."/>
        </authorList>
    </citation>
    <scope>NUCLEOTIDE SEQUENCE [LARGE SCALE GENOMIC DNA]</scope>
    <source>
        <strain evidence="1">SpSt-579</strain>
    </source>
</reference>
<accession>A0A7C4R599</accession>
<dbReference type="AlphaFoldDB" id="A0A7C4R599"/>
<organism evidence="1">
    <name type="scientific">candidate division CPR3 bacterium</name>
    <dbReference type="NCBI Taxonomy" id="2268181"/>
    <lineage>
        <taxon>Bacteria</taxon>
        <taxon>Bacteria division CPR3</taxon>
    </lineage>
</organism>
<proteinExistence type="predicted"/>
<sequence>MGRKNKNYTYKPSMFGFGTVRHHRDGGEEHRYKTRDLLGNPVTEITGRNGRTSRESIERGLFGTAEPTIRTFHSNGKVTRRPLK</sequence>
<gene>
    <name evidence="1" type="ORF">ENT43_00795</name>
</gene>